<reference evidence="2 3" key="1">
    <citation type="submission" date="2016-10" db="EMBL/GenBank/DDBJ databases">
        <authorList>
            <person name="de Groot N.N."/>
        </authorList>
    </citation>
    <scope>NUCLEOTIDE SEQUENCE [LARGE SCALE GENOMIC DNA]</scope>
    <source>
        <strain evidence="2 3">DSM 27630</strain>
    </source>
</reference>
<dbReference type="EMBL" id="FOQE01000036">
    <property type="protein sequence ID" value="SFH85336.1"/>
    <property type="molecule type" value="Genomic_DNA"/>
</dbReference>
<keyword evidence="1" id="KW-0732">Signal</keyword>
<protein>
    <submittedName>
        <fullName evidence="2">Uncharacterized protein</fullName>
    </submittedName>
</protein>
<sequence>MEKTAIFLIALVTMVLTPLQALAAIETSVTLATISELTKKLETKRETQGFISDDNEDLLLLKAELNKIEVTSESYWTPNVAEEGSFTTFGYGQ</sequence>
<evidence type="ECO:0000313" key="3">
    <source>
        <dbReference type="Proteomes" id="UP000198668"/>
    </source>
</evidence>
<accession>A0A1I3DFC2</accession>
<keyword evidence="3" id="KW-1185">Reference proteome</keyword>
<feature type="chain" id="PRO_5011549638" evidence="1">
    <location>
        <begin position="24"/>
        <end position="93"/>
    </location>
</feature>
<gene>
    <name evidence="2" type="ORF">SAMN04489868_1363</name>
</gene>
<dbReference type="AlphaFoldDB" id="A0A1I3DFC2"/>
<name>A0A1I3DFC2_9LACT</name>
<evidence type="ECO:0000313" key="2">
    <source>
        <dbReference type="EMBL" id="SFH85336.1"/>
    </source>
</evidence>
<dbReference type="Proteomes" id="UP000198668">
    <property type="component" value="Unassembled WGS sequence"/>
</dbReference>
<dbReference type="RefSeq" id="WP_047390981.1">
    <property type="nucleotide sequence ID" value="NZ_FOQE01000036.1"/>
</dbReference>
<proteinExistence type="predicted"/>
<feature type="signal peptide" evidence="1">
    <location>
        <begin position="1"/>
        <end position="23"/>
    </location>
</feature>
<dbReference type="OrthoDB" id="210024at186826"/>
<evidence type="ECO:0000256" key="1">
    <source>
        <dbReference type="SAM" id="SignalP"/>
    </source>
</evidence>
<organism evidence="2 3">
    <name type="scientific">Pisciglobus halotolerans</name>
    <dbReference type="NCBI Taxonomy" id="745365"/>
    <lineage>
        <taxon>Bacteria</taxon>
        <taxon>Bacillati</taxon>
        <taxon>Bacillota</taxon>
        <taxon>Bacilli</taxon>
        <taxon>Lactobacillales</taxon>
        <taxon>Carnobacteriaceae</taxon>
    </lineage>
</organism>